<proteinExistence type="predicted"/>
<gene>
    <name evidence="2" type="ORF">EYF80_020211</name>
</gene>
<accession>A0A4Z2HUN6</accession>
<dbReference type="Proteomes" id="UP000314294">
    <property type="component" value="Unassembled WGS sequence"/>
</dbReference>
<keyword evidence="3" id="KW-1185">Reference proteome</keyword>
<protein>
    <submittedName>
        <fullName evidence="2">Uncharacterized protein</fullName>
    </submittedName>
</protein>
<dbReference type="AlphaFoldDB" id="A0A4Z2HUN6"/>
<evidence type="ECO:0000256" key="1">
    <source>
        <dbReference type="SAM" id="MobiDB-lite"/>
    </source>
</evidence>
<feature type="compositionally biased region" description="Polar residues" evidence="1">
    <location>
        <begin position="99"/>
        <end position="119"/>
    </location>
</feature>
<evidence type="ECO:0000313" key="2">
    <source>
        <dbReference type="EMBL" id="TNN69566.1"/>
    </source>
</evidence>
<dbReference type="EMBL" id="SRLO01000174">
    <property type="protein sequence ID" value="TNN69566.1"/>
    <property type="molecule type" value="Genomic_DNA"/>
</dbReference>
<organism evidence="2 3">
    <name type="scientific">Liparis tanakae</name>
    <name type="common">Tanaka's snailfish</name>
    <dbReference type="NCBI Taxonomy" id="230148"/>
    <lineage>
        <taxon>Eukaryota</taxon>
        <taxon>Metazoa</taxon>
        <taxon>Chordata</taxon>
        <taxon>Craniata</taxon>
        <taxon>Vertebrata</taxon>
        <taxon>Euteleostomi</taxon>
        <taxon>Actinopterygii</taxon>
        <taxon>Neopterygii</taxon>
        <taxon>Teleostei</taxon>
        <taxon>Neoteleostei</taxon>
        <taxon>Acanthomorphata</taxon>
        <taxon>Eupercaria</taxon>
        <taxon>Perciformes</taxon>
        <taxon>Cottioidei</taxon>
        <taxon>Cottales</taxon>
        <taxon>Liparidae</taxon>
        <taxon>Liparis</taxon>
    </lineage>
</organism>
<name>A0A4Z2HUN6_9TELE</name>
<evidence type="ECO:0000313" key="3">
    <source>
        <dbReference type="Proteomes" id="UP000314294"/>
    </source>
</evidence>
<comment type="caution">
    <text evidence="2">The sequence shown here is derived from an EMBL/GenBank/DDBJ whole genome shotgun (WGS) entry which is preliminary data.</text>
</comment>
<reference evidence="2 3" key="1">
    <citation type="submission" date="2019-03" db="EMBL/GenBank/DDBJ databases">
        <title>First draft genome of Liparis tanakae, snailfish: a comprehensive survey of snailfish specific genes.</title>
        <authorList>
            <person name="Kim W."/>
            <person name="Song I."/>
            <person name="Jeong J.-H."/>
            <person name="Kim D."/>
            <person name="Kim S."/>
            <person name="Ryu S."/>
            <person name="Song J.Y."/>
            <person name="Lee S.K."/>
        </authorList>
    </citation>
    <scope>NUCLEOTIDE SEQUENCE [LARGE SCALE GENOMIC DNA]</scope>
    <source>
        <tissue evidence="2">Muscle</tissue>
    </source>
</reference>
<feature type="compositionally biased region" description="Basic and acidic residues" evidence="1">
    <location>
        <begin position="121"/>
        <end position="130"/>
    </location>
</feature>
<feature type="region of interest" description="Disordered" evidence="1">
    <location>
        <begin position="85"/>
        <end position="130"/>
    </location>
</feature>
<sequence>MKNHNMTQSTSNHYTMKYHGIPPTVPRDQSSAGVYLLGSLMRTQDTLNVCDPQTLSGLQQLLLCCSVTQQAEPLLSWVTASPEEGTDTFWGDHPPPSFTGATQSNTFHSKVPTSTQTHAVTCKDQRGKSV</sequence>